<evidence type="ECO:0000313" key="1">
    <source>
        <dbReference type="EMBL" id="KRK77371.1"/>
    </source>
</evidence>
<organism evidence="1 2">
    <name type="scientific">Levilactobacillus namurensis DSM 19117</name>
    <dbReference type="NCBI Taxonomy" id="1423773"/>
    <lineage>
        <taxon>Bacteria</taxon>
        <taxon>Bacillati</taxon>
        <taxon>Bacillota</taxon>
        <taxon>Bacilli</taxon>
        <taxon>Lactobacillales</taxon>
        <taxon>Lactobacillaceae</taxon>
        <taxon>Levilactobacillus</taxon>
    </lineage>
</organism>
<dbReference type="AlphaFoldDB" id="A0A0R1K2N6"/>
<dbReference type="PATRIC" id="fig|1423773.3.peg.124"/>
<evidence type="ECO:0000313" key="2">
    <source>
        <dbReference type="Proteomes" id="UP000051162"/>
    </source>
</evidence>
<sequence length="62" mass="6661">MQENNGSRFTVVTDLKKVKADNHCALCAVVIGFLAFLPGCGSTNDGLAYQVSKVNEQINSEN</sequence>
<reference evidence="1 2" key="1">
    <citation type="journal article" date="2015" name="Genome Announc.">
        <title>Expanding the biotechnology potential of lactobacilli through comparative genomics of 213 strains and associated genera.</title>
        <authorList>
            <person name="Sun Z."/>
            <person name="Harris H.M."/>
            <person name="McCann A."/>
            <person name="Guo C."/>
            <person name="Argimon S."/>
            <person name="Zhang W."/>
            <person name="Yang X."/>
            <person name="Jeffery I.B."/>
            <person name="Cooney J.C."/>
            <person name="Kagawa T.F."/>
            <person name="Liu W."/>
            <person name="Song Y."/>
            <person name="Salvetti E."/>
            <person name="Wrobel A."/>
            <person name="Rasinkangas P."/>
            <person name="Parkhill J."/>
            <person name="Rea M.C."/>
            <person name="O'Sullivan O."/>
            <person name="Ritari J."/>
            <person name="Douillard F.P."/>
            <person name="Paul Ross R."/>
            <person name="Yang R."/>
            <person name="Briner A.E."/>
            <person name="Felis G.E."/>
            <person name="de Vos W.M."/>
            <person name="Barrangou R."/>
            <person name="Klaenhammer T.R."/>
            <person name="Caufield P.W."/>
            <person name="Cui Y."/>
            <person name="Zhang H."/>
            <person name="O'Toole P.W."/>
        </authorList>
    </citation>
    <scope>NUCLEOTIDE SEQUENCE [LARGE SCALE GENOMIC DNA]</scope>
    <source>
        <strain evidence="1 2">DSM 19117</strain>
    </source>
</reference>
<dbReference type="STRING" id="1423773.FD30_GL000122"/>
<accession>A0A0R1K2N6</accession>
<name>A0A0R1K2N6_9LACO</name>
<keyword evidence="2" id="KW-1185">Reference proteome</keyword>
<comment type="caution">
    <text evidence="1">The sequence shown here is derived from an EMBL/GenBank/DDBJ whole genome shotgun (WGS) entry which is preliminary data.</text>
</comment>
<dbReference type="EMBL" id="AZDT01000007">
    <property type="protein sequence ID" value="KRK77371.1"/>
    <property type="molecule type" value="Genomic_DNA"/>
</dbReference>
<protein>
    <submittedName>
        <fullName evidence="1">Uncharacterized protein</fullName>
    </submittedName>
</protein>
<gene>
    <name evidence="1" type="ORF">FD30_GL000122</name>
</gene>
<proteinExistence type="predicted"/>
<dbReference type="Proteomes" id="UP000051162">
    <property type="component" value="Unassembled WGS sequence"/>
</dbReference>